<dbReference type="AlphaFoldDB" id="A0ABD2YNN7"/>
<proteinExistence type="predicted"/>
<dbReference type="PANTHER" id="PTHR35046">
    <property type="entry name" value="ZINC KNUCKLE (CCHC-TYPE) FAMILY PROTEIN"/>
    <property type="match status" value="1"/>
</dbReference>
<protein>
    <submittedName>
        <fullName evidence="1">Uncharacterized protein</fullName>
    </submittedName>
</protein>
<keyword evidence="2" id="KW-1185">Reference proteome</keyword>
<accession>A0ABD2YNN7</accession>
<dbReference type="Proteomes" id="UP001630127">
    <property type="component" value="Unassembled WGS sequence"/>
</dbReference>
<reference evidence="1 2" key="1">
    <citation type="submission" date="2024-11" db="EMBL/GenBank/DDBJ databases">
        <title>A near-complete genome assembly of Cinchona calisaya.</title>
        <authorList>
            <person name="Lian D.C."/>
            <person name="Zhao X.W."/>
            <person name="Wei L."/>
        </authorList>
    </citation>
    <scope>NUCLEOTIDE SEQUENCE [LARGE SCALE GENOMIC DNA]</scope>
    <source>
        <tissue evidence="1">Nenye</tissue>
    </source>
</reference>
<evidence type="ECO:0000313" key="1">
    <source>
        <dbReference type="EMBL" id="KAL3507467.1"/>
    </source>
</evidence>
<gene>
    <name evidence="1" type="ORF">ACH5RR_032849</name>
</gene>
<dbReference type="PANTHER" id="PTHR35046:SF21">
    <property type="entry name" value="RETROTRANSPOSON GAG DOMAIN-CONTAINING PROTEIN-RELATED"/>
    <property type="match status" value="1"/>
</dbReference>
<name>A0ABD2YNN7_9GENT</name>
<evidence type="ECO:0000313" key="2">
    <source>
        <dbReference type="Proteomes" id="UP001630127"/>
    </source>
</evidence>
<comment type="caution">
    <text evidence="1">The sequence shown here is derived from an EMBL/GenBank/DDBJ whole genome shotgun (WGS) entry which is preliminary data.</text>
</comment>
<organism evidence="1 2">
    <name type="scientific">Cinchona calisaya</name>
    <dbReference type="NCBI Taxonomy" id="153742"/>
    <lineage>
        <taxon>Eukaryota</taxon>
        <taxon>Viridiplantae</taxon>
        <taxon>Streptophyta</taxon>
        <taxon>Embryophyta</taxon>
        <taxon>Tracheophyta</taxon>
        <taxon>Spermatophyta</taxon>
        <taxon>Magnoliopsida</taxon>
        <taxon>eudicotyledons</taxon>
        <taxon>Gunneridae</taxon>
        <taxon>Pentapetalae</taxon>
        <taxon>asterids</taxon>
        <taxon>lamiids</taxon>
        <taxon>Gentianales</taxon>
        <taxon>Rubiaceae</taxon>
        <taxon>Cinchonoideae</taxon>
        <taxon>Cinchoneae</taxon>
        <taxon>Cinchona</taxon>
    </lineage>
</organism>
<sequence length="197" mass="22376">MSSLASRFQVQSGIRAQVLSMAGHRGRGANNNVAQQVGDEEEEINPFHSNDSDSSIDRVFSHRGQRNYHQDYGVKVDILDFEGQLNLEDFIDWLAIIEEIISLVEKVKEEPVFDSIDENETEQEKVIYGDEGEALVVQCILKTAHVELDKWTRHNIFHTRCISYDKMCIVILDSGSCENVVPTIIVEKLQLKNGRQA</sequence>
<dbReference type="EMBL" id="JBJUIK010000013">
    <property type="protein sequence ID" value="KAL3507467.1"/>
    <property type="molecule type" value="Genomic_DNA"/>
</dbReference>